<feature type="region of interest" description="Disordered" evidence="1">
    <location>
        <begin position="140"/>
        <end position="176"/>
    </location>
</feature>
<dbReference type="Proteomes" id="UP000076727">
    <property type="component" value="Unassembled WGS sequence"/>
</dbReference>
<keyword evidence="3" id="KW-1185">Reference proteome</keyword>
<protein>
    <submittedName>
        <fullName evidence="2">Uncharacterized protein</fullName>
    </submittedName>
</protein>
<sequence>MMRRRQRLRGPHRVRLAAFEQVYTSSRSRGPCGLCRSVAKASWSPSWRTPNVDLLAPAHQTSYDVNREWPGGRVPSRCARAQREHHSQPEHGRRAHDLPREYAAQIRVHRAEHVVLLHPAREPPVGLHLHHDRGDPVLRERRPEHARDDEVDAALVVTADEGGPAPHREPQISTSG</sequence>
<reference evidence="2 3" key="1">
    <citation type="journal article" date="2016" name="Mol. Biol. Evol.">
        <title>Comparative Genomics of Early-Diverging Mushroom-Forming Fungi Provides Insights into the Origins of Lignocellulose Decay Capabilities.</title>
        <authorList>
            <person name="Nagy L.G."/>
            <person name="Riley R."/>
            <person name="Tritt A."/>
            <person name="Adam C."/>
            <person name="Daum C."/>
            <person name="Floudas D."/>
            <person name="Sun H."/>
            <person name="Yadav J.S."/>
            <person name="Pangilinan J."/>
            <person name="Larsson K.H."/>
            <person name="Matsuura K."/>
            <person name="Barry K."/>
            <person name="Labutti K."/>
            <person name="Kuo R."/>
            <person name="Ohm R.A."/>
            <person name="Bhattacharya S.S."/>
            <person name="Shirouzu T."/>
            <person name="Yoshinaga Y."/>
            <person name="Martin F.M."/>
            <person name="Grigoriev I.V."/>
            <person name="Hibbett D.S."/>
        </authorList>
    </citation>
    <scope>NUCLEOTIDE SEQUENCE [LARGE SCALE GENOMIC DNA]</scope>
    <source>
        <strain evidence="2 3">L-15889</strain>
    </source>
</reference>
<dbReference type="AlphaFoldDB" id="A0A165KVB0"/>
<organism evidence="2 3">
    <name type="scientific">Daedalea quercina L-15889</name>
    <dbReference type="NCBI Taxonomy" id="1314783"/>
    <lineage>
        <taxon>Eukaryota</taxon>
        <taxon>Fungi</taxon>
        <taxon>Dikarya</taxon>
        <taxon>Basidiomycota</taxon>
        <taxon>Agaricomycotina</taxon>
        <taxon>Agaricomycetes</taxon>
        <taxon>Polyporales</taxon>
        <taxon>Fomitopsis</taxon>
    </lineage>
</organism>
<dbReference type="EMBL" id="KV429168">
    <property type="protein sequence ID" value="KZT63628.1"/>
    <property type="molecule type" value="Genomic_DNA"/>
</dbReference>
<name>A0A165KVB0_9APHY</name>
<proteinExistence type="predicted"/>
<evidence type="ECO:0000313" key="2">
    <source>
        <dbReference type="EMBL" id="KZT63628.1"/>
    </source>
</evidence>
<gene>
    <name evidence="2" type="ORF">DAEQUDRAFT_102301</name>
</gene>
<evidence type="ECO:0000256" key="1">
    <source>
        <dbReference type="SAM" id="MobiDB-lite"/>
    </source>
</evidence>
<evidence type="ECO:0000313" key="3">
    <source>
        <dbReference type="Proteomes" id="UP000076727"/>
    </source>
</evidence>
<accession>A0A165KVB0</accession>